<gene>
    <name evidence="2" type="ORF">Cni_G24826</name>
</gene>
<dbReference type="PANTHER" id="PTHR34120:SF2">
    <property type="entry name" value="OS01G0860900 PROTEIN"/>
    <property type="match status" value="1"/>
</dbReference>
<keyword evidence="3" id="KW-1185">Reference proteome</keyword>
<proteinExistence type="predicted"/>
<feature type="compositionally biased region" description="Basic and acidic residues" evidence="1">
    <location>
        <begin position="299"/>
        <end position="308"/>
    </location>
</feature>
<name>A0AAQ3KWH0_9LILI</name>
<accession>A0AAQ3KWH0</accession>
<evidence type="ECO:0000256" key="1">
    <source>
        <dbReference type="SAM" id="MobiDB-lite"/>
    </source>
</evidence>
<feature type="compositionally biased region" description="Polar residues" evidence="1">
    <location>
        <begin position="99"/>
        <end position="116"/>
    </location>
</feature>
<feature type="region of interest" description="Disordered" evidence="1">
    <location>
        <begin position="96"/>
        <end position="213"/>
    </location>
</feature>
<evidence type="ECO:0000313" key="2">
    <source>
        <dbReference type="EMBL" id="WOL16044.1"/>
    </source>
</evidence>
<feature type="compositionally biased region" description="Low complexity" evidence="1">
    <location>
        <begin position="243"/>
        <end position="255"/>
    </location>
</feature>
<feature type="region of interest" description="Disordered" evidence="1">
    <location>
        <begin position="50"/>
        <end position="77"/>
    </location>
</feature>
<feature type="region of interest" description="Disordered" evidence="1">
    <location>
        <begin position="243"/>
        <end position="308"/>
    </location>
</feature>
<organism evidence="2 3">
    <name type="scientific">Canna indica</name>
    <name type="common">Indian-shot</name>
    <dbReference type="NCBI Taxonomy" id="4628"/>
    <lineage>
        <taxon>Eukaryota</taxon>
        <taxon>Viridiplantae</taxon>
        <taxon>Streptophyta</taxon>
        <taxon>Embryophyta</taxon>
        <taxon>Tracheophyta</taxon>
        <taxon>Spermatophyta</taxon>
        <taxon>Magnoliopsida</taxon>
        <taxon>Liliopsida</taxon>
        <taxon>Zingiberales</taxon>
        <taxon>Cannaceae</taxon>
        <taxon>Canna</taxon>
    </lineage>
</organism>
<dbReference type="Proteomes" id="UP001327560">
    <property type="component" value="Chromosome 8"/>
</dbReference>
<dbReference type="AlphaFoldDB" id="A0AAQ3KWH0"/>
<feature type="compositionally biased region" description="Polar residues" evidence="1">
    <location>
        <begin position="50"/>
        <end position="61"/>
    </location>
</feature>
<sequence length="308" mass="32767">MTPLNLPALFFSLSSSSSSPTLRLIANTSMPQVDLETLVCGDDSRLACETLSSHGAPSPQSAPAEDDLYPPSSVSFEAPVGWSGSSLGYRVYGREESTKGITNPKSSSNQANPKSRSSSDRFPAAAANPPSSKPPIIGLPAKIQTSRYDGRCIRRPTQGRIFPKKGSRRGGKKPAVPESEPGSPKVSFFGKILSDSERARRRREQRRGSAGERESLGCWARFAGFFRCGDSGSGVTEAALQVRGSGISSSSPPSESVREKTARKSWAVETQPAAEMGPGLGGLKRFSSGRRAASWGEEAELKGRRSVS</sequence>
<reference evidence="2 3" key="1">
    <citation type="submission" date="2023-10" db="EMBL/GenBank/DDBJ databases">
        <title>Chromosome-scale genome assembly provides insights into flower coloration mechanisms of Canna indica.</title>
        <authorList>
            <person name="Li C."/>
        </authorList>
    </citation>
    <scope>NUCLEOTIDE SEQUENCE [LARGE SCALE GENOMIC DNA]</scope>
    <source>
        <tissue evidence="2">Flower</tissue>
    </source>
</reference>
<protein>
    <submittedName>
        <fullName evidence="2">Uncharacterized protein</fullName>
    </submittedName>
</protein>
<dbReference type="PANTHER" id="PTHR34120">
    <property type="entry name" value="EXPRESSED PROTEIN"/>
    <property type="match status" value="1"/>
</dbReference>
<feature type="compositionally biased region" description="Basic residues" evidence="1">
    <location>
        <begin position="162"/>
        <end position="172"/>
    </location>
</feature>
<evidence type="ECO:0000313" key="3">
    <source>
        <dbReference type="Proteomes" id="UP001327560"/>
    </source>
</evidence>
<dbReference type="EMBL" id="CP136897">
    <property type="protein sequence ID" value="WOL16044.1"/>
    <property type="molecule type" value="Genomic_DNA"/>
</dbReference>